<dbReference type="Proteomes" id="UP000054630">
    <property type="component" value="Unassembled WGS sequence"/>
</dbReference>
<sequence>MHEFCDIFEIVSPMHCCVELIPKGLELEDVSIECWIGLVELVLGSLFLVAGGWMISADDGVSVVASNSSA</sequence>
<reference evidence="1 2" key="1">
    <citation type="submission" date="2015-01" db="EMBL/GenBank/DDBJ databases">
        <title>Evolution of Trichinella species and genotypes.</title>
        <authorList>
            <person name="Korhonen P.K."/>
            <person name="Edoardo P."/>
            <person name="Giuseppe L.R."/>
            <person name="Gasser R.B."/>
        </authorList>
    </citation>
    <scope>NUCLEOTIDE SEQUENCE [LARGE SCALE GENOMIC DNA]</scope>
    <source>
        <strain evidence="1">ISS37</strain>
    </source>
</reference>
<comment type="caution">
    <text evidence="1">The sequence shown here is derived from an EMBL/GenBank/DDBJ whole genome shotgun (WGS) entry which is preliminary data.</text>
</comment>
<dbReference type="AlphaFoldDB" id="A0A0V0RF14"/>
<gene>
    <name evidence="1" type="ORF">T07_12312</name>
</gene>
<evidence type="ECO:0000313" key="1">
    <source>
        <dbReference type="EMBL" id="KRX13089.1"/>
    </source>
</evidence>
<protein>
    <submittedName>
        <fullName evidence="1">Uncharacterized protein</fullName>
    </submittedName>
</protein>
<organism evidence="1 2">
    <name type="scientific">Trichinella nelsoni</name>
    <dbReference type="NCBI Taxonomy" id="6336"/>
    <lineage>
        <taxon>Eukaryota</taxon>
        <taxon>Metazoa</taxon>
        <taxon>Ecdysozoa</taxon>
        <taxon>Nematoda</taxon>
        <taxon>Enoplea</taxon>
        <taxon>Dorylaimia</taxon>
        <taxon>Trichinellida</taxon>
        <taxon>Trichinellidae</taxon>
        <taxon>Trichinella</taxon>
    </lineage>
</organism>
<accession>A0A0V0RF14</accession>
<dbReference type="EMBL" id="JYDL01000224">
    <property type="protein sequence ID" value="KRX13089.1"/>
    <property type="molecule type" value="Genomic_DNA"/>
</dbReference>
<name>A0A0V0RF14_9BILA</name>
<dbReference type="OrthoDB" id="10399516at2759"/>
<keyword evidence="2" id="KW-1185">Reference proteome</keyword>
<evidence type="ECO:0000313" key="2">
    <source>
        <dbReference type="Proteomes" id="UP000054630"/>
    </source>
</evidence>
<proteinExistence type="predicted"/>